<evidence type="ECO:0000256" key="1">
    <source>
        <dbReference type="SAM" id="MobiDB-lite"/>
    </source>
</evidence>
<accession>A0ABX2G9A7</accession>
<keyword evidence="5" id="KW-1185">Reference proteome</keyword>
<feature type="region of interest" description="Disordered" evidence="1">
    <location>
        <begin position="301"/>
        <end position="333"/>
    </location>
</feature>
<proteinExistence type="predicted"/>
<sequence>MSSSRMSEMYQEVTRQLVAAMRAGTAPWQRPWSAEQRVLPAQIPPFNPVTGTRYRGLNRLKLTLSSIGRDCRWLTSRQIEKHGLSLRPGSQPERIFFWLGSPEDDEDLARSRKPGASSAPVKWHTVYNGSDVPGLDDVLGTVTIEPPDFDVNLNVVAVMAASEADIIHGGNHACYCPQEDRIRLPWRRQFHSAAGYASTALHELAHWSGHPSRQARDLSGRFGSHAYALEELRAEMASVFVAVELGVGLTAQHVAQHAAYLDSWCRALESDERALQRVATDAQKIADHLLNLAPHRVKLPGRVTPVRPPKRSRRAGGRTTGKLAAQAGSPAIG</sequence>
<feature type="domain" description="N-terminal" evidence="2">
    <location>
        <begin position="8"/>
        <end position="107"/>
    </location>
</feature>
<reference evidence="4 5" key="1">
    <citation type="submission" date="2020-05" db="EMBL/GenBank/DDBJ databases">
        <title>Genomic Encyclopedia of Type Strains, Phase IV (KMG-V): Genome sequencing to study the core and pangenomes of soil and plant-associated prokaryotes.</title>
        <authorList>
            <person name="Whitman W."/>
        </authorList>
    </citation>
    <scope>NUCLEOTIDE SEQUENCE [LARGE SCALE GENOMIC DNA]</scope>
    <source>
        <strain evidence="4 5">C29</strain>
    </source>
</reference>
<evidence type="ECO:0000259" key="3">
    <source>
        <dbReference type="Pfam" id="PF18818"/>
    </source>
</evidence>
<dbReference type="PIRSF" id="PIRSF037112">
    <property type="entry name" value="Antirestriction_ArdC"/>
    <property type="match status" value="1"/>
</dbReference>
<evidence type="ECO:0000313" key="4">
    <source>
        <dbReference type="EMBL" id="NRT58047.1"/>
    </source>
</evidence>
<dbReference type="Proteomes" id="UP001516061">
    <property type="component" value="Unassembled WGS sequence"/>
</dbReference>
<name>A0ABX2G9A7_9BURK</name>
<comment type="caution">
    <text evidence="4">The sequence shown here is derived from an EMBL/GenBank/DDBJ whole genome shotgun (WGS) entry which is preliminary data.</text>
</comment>
<feature type="domain" description="Polyvalent protein metallopeptidase" evidence="3">
    <location>
        <begin position="157"/>
        <end position="280"/>
    </location>
</feature>
<organism evidence="4 5">
    <name type="scientific">Sphaerotilus uruguayifluvii</name>
    <dbReference type="NCBI Taxonomy" id="2735897"/>
    <lineage>
        <taxon>Bacteria</taxon>
        <taxon>Pseudomonadati</taxon>
        <taxon>Pseudomonadota</taxon>
        <taxon>Betaproteobacteria</taxon>
        <taxon>Burkholderiales</taxon>
        <taxon>Sphaerotilaceae</taxon>
        <taxon>Sphaerotilus</taxon>
    </lineage>
</organism>
<dbReference type="Pfam" id="PF18818">
    <property type="entry name" value="MPTase-PolyVal"/>
    <property type="match status" value="1"/>
</dbReference>
<dbReference type="RefSeq" id="WP_173807076.1">
    <property type="nucleotide sequence ID" value="NZ_JABSNM010000022.1"/>
</dbReference>
<dbReference type="Pfam" id="PF08401">
    <property type="entry name" value="ArdcN"/>
    <property type="match status" value="1"/>
</dbReference>
<dbReference type="InterPro" id="IPR013610">
    <property type="entry name" value="ArdC_N"/>
</dbReference>
<dbReference type="InterPro" id="IPR017113">
    <property type="entry name" value="Antirestriction_ArdC"/>
</dbReference>
<gene>
    <name evidence="4" type="ORF">HNQ01_003813</name>
</gene>
<protein>
    <submittedName>
        <fullName evidence="4">Antirestriction protein ArdC</fullName>
    </submittedName>
</protein>
<evidence type="ECO:0000313" key="5">
    <source>
        <dbReference type="Proteomes" id="UP001516061"/>
    </source>
</evidence>
<dbReference type="EMBL" id="JABSNM010000022">
    <property type="protein sequence ID" value="NRT58047.1"/>
    <property type="molecule type" value="Genomic_DNA"/>
</dbReference>
<dbReference type="InterPro" id="IPR041459">
    <property type="entry name" value="MPTase-PolyVal"/>
</dbReference>
<evidence type="ECO:0000259" key="2">
    <source>
        <dbReference type="Pfam" id="PF08401"/>
    </source>
</evidence>